<sequence>IAVFKLRRCSCAAAAAVAARRYRRVRTPRGSAKATSSRVANKWCGETIGGSAARHRCDNPGRKCGGSGPKWNGEKGYVLHWHPATHGWLQKRNAYTGSLPGVHTRTVIFDPPGGKCTGRVPVNQVCAVLGWKE</sequence>
<protein>
    <submittedName>
        <fullName evidence="1">MIB/HERC2 domain-containing protein</fullName>
    </submittedName>
</protein>
<organism evidence="1">
    <name type="scientific">Mesocestoides corti</name>
    <name type="common">Flatworm</name>
    <dbReference type="NCBI Taxonomy" id="53468"/>
    <lineage>
        <taxon>Eukaryota</taxon>
        <taxon>Metazoa</taxon>
        <taxon>Spiralia</taxon>
        <taxon>Lophotrochozoa</taxon>
        <taxon>Platyhelminthes</taxon>
        <taxon>Cestoda</taxon>
        <taxon>Eucestoda</taxon>
        <taxon>Cyclophyllidea</taxon>
        <taxon>Mesocestoididae</taxon>
        <taxon>Mesocestoides</taxon>
    </lineage>
</organism>
<dbReference type="AlphaFoldDB" id="A0A5K3FZC2"/>
<proteinExistence type="predicted"/>
<name>A0A5K3FZC2_MESCO</name>
<accession>A0A5K3FZC2</accession>
<dbReference type="WBParaSite" id="MCU_013064-RA">
    <property type="protein sequence ID" value="MCU_013064-RA"/>
    <property type="gene ID" value="MCU_013064"/>
</dbReference>
<reference evidence="1" key="1">
    <citation type="submission" date="2019-11" db="UniProtKB">
        <authorList>
            <consortium name="WormBaseParasite"/>
        </authorList>
    </citation>
    <scope>IDENTIFICATION</scope>
</reference>
<evidence type="ECO:0000313" key="1">
    <source>
        <dbReference type="WBParaSite" id="MCU_013064-RA"/>
    </source>
</evidence>